<sequence>MPEKLHGYGALRELEDTIVYPMLSSQLPNHCFTNWTAPRGKRIADWVLKKQSLPKNQKNVAKCGCDLIYANIELLGMFIYINCSR</sequence>
<proteinExistence type="predicted"/>
<accession>A0ABD0ULP1</accession>
<protein>
    <submittedName>
        <fullName evidence="1">Uncharacterized protein</fullName>
    </submittedName>
</protein>
<dbReference type="EMBL" id="JANQDX010000013">
    <property type="protein sequence ID" value="KAL0913523.1"/>
    <property type="molecule type" value="Genomic_DNA"/>
</dbReference>
<comment type="caution">
    <text evidence="1">The sequence shown here is derived from an EMBL/GenBank/DDBJ whole genome shotgun (WGS) entry which is preliminary data.</text>
</comment>
<keyword evidence="2" id="KW-1185">Reference proteome</keyword>
<evidence type="ECO:0000313" key="1">
    <source>
        <dbReference type="EMBL" id="KAL0913523.1"/>
    </source>
</evidence>
<dbReference type="AlphaFoldDB" id="A0ABD0ULP1"/>
<gene>
    <name evidence="1" type="ORF">M5K25_016988</name>
</gene>
<dbReference type="Proteomes" id="UP001552299">
    <property type="component" value="Unassembled WGS sequence"/>
</dbReference>
<organism evidence="1 2">
    <name type="scientific">Dendrobium thyrsiflorum</name>
    <name type="common">Pinecone-like raceme dendrobium</name>
    <name type="synonym">Orchid</name>
    <dbReference type="NCBI Taxonomy" id="117978"/>
    <lineage>
        <taxon>Eukaryota</taxon>
        <taxon>Viridiplantae</taxon>
        <taxon>Streptophyta</taxon>
        <taxon>Embryophyta</taxon>
        <taxon>Tracheophyta</taxon>
        <taxon>Spermatophyta</taxon>
        <taxon>Magnoliopsida</taxon>
        <taxon>Liliopsida</taxon>
        <taxon>Asparagales</taxon>
        <taxon>Orchidaceae</taxon>
        <taxon>Epidendroideae</taxon>
        <taxon>Malaxideae</taxon>
        <taxon>Dendrobiinae</taxon>
        <taxon>Dendrobium</taxon>
    </lineage>
</organism>
<name>A0ABD0ULP1_DENTH</name>
<evidence type="ECO:0000313" key="2">
    <source>
        <dbReference type="Proteomes" id="UP001552299"/>
    </source>
</evidence>
<reference evidence="1 2" key="1">
    <citation type="journal article" date="2024" name="Plant Biotechnol. J.">
        <title>Dendrobium thyrsiflorum genome and its molecular insights into genes involved in important horticultural traits.</title>
        <authorList>
            <person name="Chen B."/>
            <person name="Wang J.Y."/>
            <person name="Zheng P.J."/>
            <person name="Li K.L."/>
            <person name="Liang Y.M."/>
            <person name="Chen X.F."/>
            <person name="Zhang C."/>
            <person name="Zhao X."/>
            <person name="He X."/>
            <person name="Zhang G.Q."/>
            <person name="Liu Z.J."/>
            <person name="Xu Q."/>
        </authorList>
    </citation>
    <scope>NUCLEOTIDE SEQUENCE [LARGE SCALE GENOMIC DNA]</scope>
    <source>
        <strain evidence="1">GZMU011</strain>
    </source>
</reference>